<name>A0ABQ9XI23_9EUKA</name>
<accession>A0ABQ9XI23</accession>
<evidence type="ECO:0000313" key="2">
    <source>
        <dbReference type="EMBL" id="KAK2949931.1"/>
    </source>
</evidence>
<gene>
    <name evidence="2" type="ORF">BLNAU_15160</name>
</gene>
<reference evidence="2 3" key="1">
    <citation type="journal article" date="2022" name="bioRxiv">
        <title>Genomics of Preaxostyla Flagellates Illuminates Evolutionary Transitions and the Path Towards Mitochondrial Loss.</title>
        <authorList>
            <person name="Novak L.V.F."/>
            <person name="Treitli S.C."/>
            <person name="Pyrih J."/>
            <person name="Halakuc P."/>
            <person name="Pipaliya S.V."/>
            <person name="Vacek V."/>
            <person name="Brzon O."/>
            <person name="Soukal P."/>
            <person name="Eme L."/>
            <person name="Dacks J.B."/>
            <person name="Karnkowska A."/>
            <person name="Elias M."/>
            <person name="Hampl V."/>
        </authorList>
    </citation>
    <scope>NUCLEOTIDE SEQUENCE [LARGE SCALE GENOMIC DNA]</scope>
    <source>
        <strain evidence="2">NAU3</strain>
        <tissue evidence="2">Gut</tissue>
    </source>
</reference>
<comment type="caution">
    <text evidence="2">The sequence shown here is derived from an EMBL/GenBank/DDBJ whole genome shotgun (WGS) entry which is preliminary data.</text>
</comment>
<sequence length="1018" mass="111959">MPRSYDPFSEWFVTLSIHIILTFISSSPPSTAANPDLIDPFIDSGALSYIDIAIYPYRSRIFRLANTLMQSSSPLVTHFIETFADKKLSLENSISAESFIHHENSIFSIAEKHSDIFQLMVENYTFPFMNRSLDLISRIVIVVSDHPSHPRSLDFGKATNNLTTLLKVFSKLKIKNPVAEAKLLQPVCHHITLLLLCAASIDDEMSSAAVSAFAKQTSLTEPQIRSLLFSTPPTIALRDDWPLPKAPKDDTDTPSGSVCEDVGRSVLRHCKRHEMSRIMVDFDPVLSIPCAGCLVNAIHASTQLPHDFTLFSSKLTTLSQHPNVWNTDSHSSPLAGLVFLAEQIVGNLLPKPFQRQELSDKELIQMETNLIHLFPFLSTDSKVTVLISFASGNHALNGTPAQHKKQSVRTLFKLALSDSYRTPIALLKAVSTLFHTQILTSFGPSQHAPFGMPAPLGIPGPFGAPPPFGGMIAQFGMPATFGNAPKPANPFEQDVLEKLASAEGDEKWKLLTELIVVSTETVIDVSSIVLEAENDEQVLLALSAPSINKWSNQQVILAENPKFFGKLMEMGGRMDNLPLATAAWRSLLPTLSNQDAQQDTEQQNDEHNKRVDQLLLKVLQSLCALRRAGVEEGCVVGEDKTTSELLQLCLTAVKGKVRKDSFDHTPFMSCLVTLALTSDLSALQLVLHILLEVVEKTCNTQTPFSLSNTTLPFKSVIDQTVQPQSLSTIVSSILLTSNLELIQNPTRLDFYQPPTSMAHFARFGPARVRPLEVLRCVDNTTMAEMATTTVEMVCTLLDRTQHSPNQLRVPSVAIGITSDQMSRPTTAPQLLVTLHAFIMPSGYQSLPLTTLVSLAPSLTRLLRLTVPATPETPDTPDTPNLHPAKNKFEHVLAVYVSLVLALASSRELITISSSPLAPLLSSLCIALARFDKAILLDIPETPRNFFVGHTQTALRSQPKLVHILRTLLEEGIEDRCEDVQDNTTITFLNKHCGSNVSRMVNGEGGTSFGLFGFFCDYS</sequence>
<feature type="chain" id="PRO_5046497529" description="Mediator of RNA polymerase II transcription subunit 5" evidence="1">
    <location>
        <begin position="33"/>
        <end position="1018"/>
    </location>
</feature>
<dbReference type="EMBL" id="JARBJD010000146">
    <property type="protein sequence ID" value="KAK2949931.1"/>
    <property type="molecule type" value="Genomic_DNA"/>
</dbReference>
<evidence type="ECO:0000256" key="1">
    <source>
        <dbReference type="SAM" id="SignalP"/>
    </source>
</evidence>
<proteinExistence type="predicted"/>
<keyword evidence="1" id="KW-0732">Signal</keyword>
<feature type="signal peptide" evidence="1">
    <location>
        <begin position="1"/>
        <end position="32"/>
    </location>
</feature>
<evidence type="ECO:0000313" key="3">
    <source>
        <dbReference type="Proteomes" id="UP001281761"/>
    </source>
</evidence>
<evidence type="ECO:0008006" key="4">
    <source>
        <dbReference type="Google" id="ProtNLM"/>
    </source>
</evidence>
<organism evidence="2 3">
    <name type="scientific">Blattamonas nauphoetae</name>
    <dbReference type="NCBI Taxonomy" id="2049346"/>
    <lineage>
        <taxon>Eukaryota</taxon>
        <taxon>Metamonada</taxon>
        <taxon>Preaxostyla</taxon>
        <taxon>Oxymonadida</taxon>
        <taxon>Blattamonas</taxon>
    </lineage>
</organism>
<protein>
    <recommendedName>
        <fullName evidence="4">Mediator of RNA polymerase II transcription subunit 5</fullName>
    </recommendedName>
</protein>
<keyword evidence="3" id="KW-1185">Reference proteome</keyword>
<dbReference type="Proteomes" id="UP001281761">
    <property type="component" value="Unassembled WGS sequence"/>
</dbReference>